<dbReference type="GO" id="GO:0005506">
    <property type="term" value="F:iron ion binding"/>
    <property type="evidence" value="ECO:0007669"/>
    <property type="project" value="InterPro"/>
</dbReference>
<evidence type="ECO:0000259" key="1">
    <source>
        <dbReference type="Pfam" id="PF01592"/>
    </source>
</evidence>
<dbReference type="InterPro" id="IPR002871">
    <property type="entry name" value="NIF_FeS_clus_asmbl_NifU_N"/>
</dbReference>
<sequence length="148" mass="16248">MSDLRDLYQEVILDHNRNPRNFGPLEDAGLRADGHNPLCGDKLSIAVNVVDGVVTDLRFEGSGCAISKASASLMTESIKGRTLDEARKLFDRFHQLVTDRSAPPDEELGKLAVFAGVRDYPARVKCAILAWHTLRAAVDDNQDVVSTE</sequence>
<dbReference type="FunFam" id="3.90.1010.10:FF:000002">
    <property type="entry name" value="Iron-sulfur cluster assembly scaffold protein NifU"/>
    <property type="match status" value="1"/>
</dbReference>
<evidence type="ECO:0000313" key="2">
    <source>
        <dbReference type="EMBL" id="SUZ97420.1"/>
    </source>
</evidence>
<dbReference type="CDD" id="cd06664">
    <property type="entry name" value="IscU_like"/>
    <property type="match status" value="1"/>
</dbReference>
<name>A0A381S035_9ZZZZ</name>
<gene>
    <name evidence="2" type="ORF">METZ01_LOCUS50274</name>
</gene>
<dbReference type="PANTHER" id="PTHR10093">
    <property type="entry name" value="IRON-SULFUR CLUSTER ASSEMBLY ENZYME NIFU HOMOLOG"/>
    <property type="match status" value="1"/>
</dbReference>
<protein>
    <recommendedName>
        <fullName evidence="1">NIF system FeS cluster assembly NifU N-terminal domain-containing protein</fullName>
    </recommendedName>
</protein>
<reference evidence="2" key="1">
    <citation type="submission" date="2018-05" db="EMBL/GenBank/DDBJ databases">
        <authorList>
            <person name="Lanie J.A."/>
            <person name="Ng W.-L."/>
            <person name="Kazmierczak K.M."/>
            <person name="Andrzejewski T.M."/>
            <person name="Davidsen T.M."/>
            <person name="Wayne K.J."/>
            <person name="Tettelin H."/>
            <person name="Glass J.I."/>
            <person name="Rusch D."/>
            <person name="Podicherti R."/>
            <person name="Tsui H.-C.T."/>
            <person name="Winkler M.E."/>
        </authorList>
    </citation>
    <scope>NUCLEOTIDE SEQUENCE</scope>
</reference>
<dbReference type="GO" id="GO:0016226">
    <property type="term" value="P:iron-sulfur cluster assembly"/>
    <property type="evidence" value="ECO:0007669"/>
    <property type="project" value="InterPro"/>
</dbReference>
<dbReference type="SUPFAM" id="SSF82649">
    <property type="entry name" value="SufE/NifU"/>
    <property type="match status" value="1"/>
</dbReference>
<dbReference type="EMBL" id="UINC01002508">
    <property type="protein sequence ID" value="SUZ97420.1"/>
    <property type="molecule type" value="Genomic_DNA"/>
</dbReference>
<proteinExistence type="predicted"/>
<feature type="domain" description="NIF system FeS cluster assembly NifU N-terminal" evidence="1">
    <location>
        <begin position="8"/>
        <end position="126"/>
    </location>
</feature>
<dbReference type="GO" id="GO:0051536">
    <property type="term" value="F:iron-sulfur cluster binding"/>
    <property type="evidence" value="ECO:0007669"/>
    <property type="project" value="InterPro"/>
</dbReference>
<dbReference type="NCBIfam" id="TIGR01994">
    <property type="entry name" value="SUF_scaf_2"/>
    <property type="match status" value="1"/>
</dbReference>
<dbReference type="Pfam" id="PF01592">
    <property type="entry name" value="NifU_N"/>
    <property type="match status" value="1"/>
</dbReference>
<dbReference type="AlphaFoldDB" id="A0A381S035"/>
<dbReference type="Gene3D" id="3.90.1010.10">
    <property type="match status" value="1"/>
</dbReference>
<accession>A0A381S035</accession>
<organism evidence="2">
    <name type="scientific">marine metagenome</name>
    <dbReference type="NCBI Taxonomy" id="408172"/>
    <lineage>
        <taxon>unclassified sequences</taxon>
        <taxon>metagenomes</taxon>
        <taxon>ecological metagenomes</taxon>
    </lineage>
</organism>